<dbReference type="InterPro" id="IPR036237">
    <property type="entry name" value="Xyl_isomerase-like_sf"/>
</dbReference>
<dbReference type="SMART" id="SM00518">
    <property type="entry name" value="AP2Ec"/>
    <property type="match status" value="1"/>
</dbReference>
<evidence type="ECO:0000313" key="10">
    <source>
        <dbReference type="EMBL" id="MBM6619436.1"/>
    </source>
</evidence>
<dbReference type="NCBIfam" id="TIGR00587">
    <property type="entry name" value="nfo"/>
    <property type="match status" value="1"/>
</dbReference>
<evidence type="ECO:0000256" key="2">
    <source>
        <dbReference type="ARBA" id="ARBA00005340"/>
    </source>
</evidence>
<evidence type="ECO:0000256" key="1">
    <source>
        <dbReference type="ARBA" id="ARBA00001947"/>
    </source>
</evidence>
<keyword evidence="5" id="KW-0227">DNA damage</keyword>
<dbReference type="Gene3D" id="3.20.20.150">
    <property type="entry name" value="Divalent-metal-dependent TIM barrel enzymes"/>
    <property type="match status" value="1"/>
</dbReference>
<organism evidence="10 11">
    <name type="scientific">Bacillus suaedaesalsae</name>
    <dbReference type="NCBI Taxonomy" id="2810349"/>
    <lineage>
        <taxon>Bacteria</taxon>
        <taxon>Bacillati</taxon>
        <taxon>Bacillota</taxon>
        <taxon>Bacilli</taxon>
        <taxon>Bacillales</taxon>
        <taxon>Bacillaceae</taxon>
        <taxon>Bacillus</taxon>
    </lineage>
</organism>
<comment type="cofactor">
    <cofactor evidence="1">
        <name>Zn(2+)</name>
        <dbReference type="ChEBI" id="CHEBI:29105"/>
    </cofactor>
</comment>
<keyword evidence="6 10" id="KW-0378">Hydrolase</keyword>
<dbReference type="EMBL" id="JAFELM010000043">
    <property type="protein sequence ID" value="MBM6619436.1"/>
    <property type="molecule type" value="Genomic_DNA"/>
</dbReference>
<evidence type="ECO:0000256" key="6">
    <source>
        <dbReference type="ARBA" id="ARBA00022801"/>
    </source>
</evidence>
<keyword evidence="3" id="KW-0540">Nuclease</keyword>
<dbReference type="Proteomes" id="UP001518925">
    <property type="component" value="Unassembled WGS sequence"/>
</dbReference>
<evidence type="ECO:0000256" key="4">
    <source>
        <dbReference type="ARBA" id="ARBA00022723"/>
    </source>
</evidence>
<evidence type="ECO:0000256" key="7">
    <source>
        <dbReference type="ARBA" id="ARBA00022833"/>
    </source>
</evidence>
<reference evidence="10 11" key="1">
    <citation type="submission" date="2021-02" db="EMBL/GenBank/DDBJ databases">
        <title>Bacillus sp. RD4P76, an endophyte from a halophyte.</title>
        <authorList>
            <person name="Sun J.-Q."/>
        </authorList>
    </citation>
    <scope>NUCLEOTIDE SEQUENCE [LARGE SCALE GENOMIC DNA]</scope>
    <source>
        <strain evidence="10 11">RD4P76</strain>
    </source>
</reference>
<comment type="similarity">
    <text evidence="2">Belongs to the AP endonuclease 2 family.</text>
</comment>
<evidence type="ECO:0000259" key="9">
    <source>
        <dbReference type="Pfam" id="PF01261"/>
    </source>
</evidence>
<dbReference type="PROSITE" id="PS51432">
    <property type="entry name" value="AP_NUCLEASE_F2_4"/>
    <property type="match status" value="1"/>
</dbReference>
<dbReference type="EC" id="3.1.21.2" evidence="10"/>
<dbReference type="InterPro" id="IPR018246">
    <property type="entry name" value="AP_endonuc_F2_Zn_BS"/>
</dbReference>
<dbReference type="PANTHER" id="PTHR21445">
    <property type="entry name" value="ENDONUCLEASE IV ENDODEOXYRIBONUCLEASE IV"/>
    <property type="match status" value="1"/>
</dbReference>
<comment type="caution">
    <text evidence="10">The sequence shown here is derived from an EMBL/GenBank/DDBJ whole genome shotgun (WGS) entry which is preliminary data.</text>
</comment>
<dbReference type="InterPro" id="IPR013022">
    <property type="entry name" value="Xyl_isomerase-like_TIM-brl"/>
</dbReference>
<keyword evidence="11" id="KW-1185">Reference proteome</keyword>
<keyword evidence="7" id="KW-0862">Zinc</keyword>
<dbReference type="Pfam" id="PF01261">
    <property type="entry name" value="AP_endonuc_2"/>
    <property type="match status" value="1"/>
</dbReference>
<sequence length="276" mass="30868">MLAGCHVSIRDGYLGAAKTAQQLGANAYQYFPKNPRSLSVKEYNSYDAKGCKDFCEEHSIISVAHTPYPTNLTPSDDKRKITIDSLLNDLEIAEACGSIGVVVHFGSQIDSYDPLKGYQVMIEMLNEVLRNWEGNALLLIENVAGKSGIMGTTLEEQVQVRSLCQFPNKIGFCLDTCHAFSSDVWTGEKHDEFIQKGIELSYFDHLKVIHLNNSKYENGSGMDRHANIDSGKIDINVFSQLLQEKKLRDLPFVLETPGEDHQTEISLIRTLQYSEG</sequence>
<accession>A0ABS2DP73</accession>
<protein>
    <submittedName>
        <fullName evidence="10">Deoxyribonuclease IV</fullName>
        <ecNumber evidence="10">3.1.21.2</ecNumber>
    </submittedName>
</protein>
<keyword evidence="4" id="KW-0479">Metal-binding</keyword>
<name>A0ABS2DP73_9BACI</name>
<dbReference type="SUPFAM" id="SSF51658">
    <property type="entry name" value="Xylose isomerase-like"/>
    <property type="match status" value="1"/>
</dbReference>
<feature type="domain" description="Xylose isomerase-like TIM barrel" evidence="9">
    <location>
        <begin position="19"/>
        <end position="262"/>
    </location>
</feature>
<dbReference type="PANTHER" id="PTHR21445:SF0">
    <property type="entry name" value="APURINIC-APYRIMIDINIC ENDONUCLEASE"/>
    <property type="match status" value="1"/>
</dbReference>
<evidence type="ECO:0000256" key="3">
    <source>
        <dbReference type="ARBA" id="ARBA00022722"/>
    </source>
</evidence>
<evidence type="ECO:0000256" key="8">
    <source>
        <dbReference type="ARBA" id="ARBA00023204"/>
    </source>
</evidence>
<evidence type="ECO:0000313" key="11">
    <source>
        <dbReference type="Proteomes" id="UP001518925"/>
    </source>
</evidence>
<dbReference type="PROSITE" id="PS00730">
    <property type="entry name" value="AP_NUCLEASE_F2_2"/>
    <property type="match status" value="1"/>
</dbReference>
<keyword evidence="8" id="KW-0234">DNA repair</keyword>
<dbReference type="GO" id="GO:0008833">
    <property type="term" value="F:deoxyribonuclease IV (phage-T4-induced) activity"/>
    <property type="evidence" value="ECO:0007669"/>
    <property type="project" value="UniProtKB-EC"/>
</dbReference>
<evidence type="ECO:0000256" key="5">
    <source>
        <dbReference type="ARBA" id="ARBA00022763"/>
    </source>
</evidence>
<dbReference type="RefSeq" id="WP_204204888.1">
    <property type="nucleotide sequence ID" value="NZ_JAFELM010000043.1"/>
</dbReference>
<gene>
    <name evidence="10" type="ORF">JR050_17380</name>
</gene>
<dbReference type="InterPro" id="IPR001719">
    <property type="entry name" value="AP_endonuc_2"/>
</dbReference>
<proteinExistence type="inferred from homology"/>